<reference evidence="7 8" key="1">
    <citation type="submission" date="2024-01" db="EMBL/GenBank/DDBJ databases">
        <authorList>
            <consortium name="Genoscope - CEA"/>
            <person name="William W."/>
        </authorList>
    </citation>
    <scope>NUCLEOTIDE SEQUENCE [LARGE SCALE GENOMIC DNA]</scope>
    <source>
        <strain evidence="7 8">29B2s-10</strain>
    </source>
</reference>
<comment type="subcellular location">
    <subcellularLocation>
        <location evidence="1">Membrane</location>
        <topology evidence="1">Multi-pass membrane protein</topology>
    </subcellularLocation>
</comment>
<evidence type="ECO:0000256" key="3">
    <source>
        <dbReference type="ARBA" id="ARBA00022692"/>
    </source>
</evidence>
<dbReference type="Proteomes" id="UP001497600">
    <property type="component" value="Chromosome H"/>
</dbReference>
<gene>
    <name evidence="7" type="primary">ATO2</name>
    <name evidence="7" type="ORF">CAAN4_H15214</name>
</gene>
<dbReference type="EMBL" id="OZ004260">
    <property type="protein sequence ID" value="CAK7921517.1"/>
    <property type="molecule type" value="Genomic_DNA"/>
</dbReference>
<feature type="transmembrane region" description="Helical" evidence="6">
    <location>
        <begin position="217"/>
        <end position="238"/>
    </location>
</feature>
<dbReference type="PANTHER" id="PTHR31123">
    <property type="entry name" value="ACCUMULATION OF DYADS PROTEIN 2-RELATED"/>
    <property type="match status" value="1"/>
</dbReference>
<feature type="transmembrane region" description="Helical" evidence="6">
    <location>
        <begin position="187"/>
        <end position="205"/>
    </location>
</feature>
<evidence type="ECO:0000313" key="7">
    <source>
        <dbReference type="EMBL" id="CAK7921517.1"/>
    </source>
</evidence>
<evidence type="ECO:0000256" key="2">
    <source>
        <dbReference type="ARBA" id="ARBA00005587"/>
    </source>
</evidence>
<feature type="transmembrane region" description="Helical" evidence="6">
    <location>
        <begin position="69"/>
        <end position="86"/>
    </location>
</feature>
<feature type="transmembrane region" description="Helical" evidence="6">
    <location>
        <begin position="129"/>
        <end position="152"/>
    </location>
</feature>
<dbReference type="PANTHER" id="PTHR31123:SF1">
    <property type="entry name" value="ACCUMULATION OF DYADS PROTEIN 2-RELATED"/>
    <property type="match status" value="1"/>
</dbReference>
<dbReference type="Pfam" id="PF01184">
    <property type="entry name" value="Gpr1_Fun34_YaaH"/>
    <property type="match status" value="1"/>
</dbReference>
<dbReference type="InterPro" id="IPR051633">
    <property type="entry name" value="AceTr"/>
</dbReference>
<keyword evidence="8" id="KW-1185">Reference proteome</keyword>
<keyword evidence="4 6" id="KW-1133">Transmembrane helix</keyword>
<dbReference type="InterPro" id="IPR047622">
    <property type="entry name" value="GPR1_FUN34_YAAH"/>
</dbReference>
<evidence type="ECO:0000256" key="1">
    <source>
        <dbReference type="ARBA" id="ARBA00004141"/>
    </source>
</evidence>
<protein>
    <submittedName>
        <fullName evidence="7">Ammonia transport outward protein 2</fullName>
    </submittedName>
</protein>
<comment type="similarity">
    <text evidence="2">Belongs to the acetate uptake transporter (AceTr) (TC 2.A.96) family.</text>
</comment>
<evidence type="ECO:0000256" key="6">
    <source>
        <dbReference type="SAM" id="Phobius"/>
    </source>
</evidence>
<sequence>MAESKASTQSSLHSTPDVPIGYVTHHGDNSEYVILGNKKYLKHELMAAFGGTMNPGVQPYPTNQFANPAPLGLSAFAFTTFVLSMYNAKAMGITIPNVVVSAACIYGGAIQFLAGVWELAIGNTFGGTALASYGSFWLSFSAIYIESFGIAAAYEDPQMFENAVGFYLIGWAIVTFMFVLTTSKSTVMFFALFAFLCLTFILLGIGSLTGKEGVTRAGGVVGVITAFLGWYNAFAGVADKTNSYVVVHSLPLPGNHFHI</sequence>
<keyword evidence="3 6" id="KW-0812">Transmembrane</keyword>
<dbReference type="InterPro" id="IPR000791">
    <property type="entry name" value="Gpr1/Fun34/SatP-like"/>
</dbReference>
<evidence type="ECO:0000256" key="4">
    <source>
        <dbReference type="ARBA" id="ARBA00022989"/>
    </source>
</evidence>
<keyword evidence="5 6" id="KW-0472">Membrane</keyword>
<name>A0ABP0EKV1_9ASCO</name>
<evidence type="ECO:0000256" key="5">
    <source>
        <dbReference type="ARBA" id="ARBA00023136"/>
    </source>
</evidence>
<organism evidence="7 8">
    <name type="scientific">[Candida] anglica</name>
    <dbReference type="NCBI Taxonomy" id="148631"/>
    <lineage>
        <taxon>Eukaryota</taxon>
        <taxon>Fungi</taxon>
        <taxon>Dikarya</taxon>
        <taxon>Ascomycota</taxon>
        <taxon>Saccharomycotina</taxon>
        <taxon>Pichiomycetes</taxon>
        <taxon>Debaryomycetaceae</taxon>
        <taxon>Kurtzmaniella</taxon>
    </lineage>
</organism>
<dbReference type="PROSITE" id="PS01114">
    <property type="entry name" value="GPR1_FUN34_YAAH"/>
    <property type="match status" value="1"/>
</dbReference>
<feature type="transmembrane region" description="Helical" evidence="6">
    <location>
        <begin position="98"/>
        <end position="117"/>
    </location>
</feature>
<evidence type="ECO:0000313" key="8">
    <source>
        <dbReference type="Proteomes" id="UP001497600"/>
    </source>
</evidence>
<dbReference type="NCBIfam" id="NF038013">
    <property type="entry name" value="AceTr_1"/>
    <property type="match status" value="1"/>
</dbReference>
<accession>A0ABP0EKV1</accession>
<feature type="transmembrane region" description="Helical" evidence="6">
    <location>
        <begin position="164"/>
        <end position="181"/>
    </location>
</feature>
<proteinExistence type="inferred from homology"/>